<evidence type="ECO:0000313" key="3">
    <source>
        <dbReference type="EMBL" id="CAK7912230.1"/>
    </source>
</evidence>
<feature type="compositionally biased region" description="Polar residues" evidence="1">
    <location>
        <begin position="228"/>
        <end position="243"/>
    </location>
</feature>
<feature type="region of interest" description="Disordered" evidence="1">
    <location>
        <begin position="83"/>
        <end position="103"/>
    </location>
</feature>
<feature type="compositionally biased region" description="Basic and acidic residues" evidence="1">
    <location>
        <begin position="247"/>
        <end position="264"/>
    </location>
</feature>
<name>A0ABP0EHQ3_9ASCO</name>
<keyword evidence="2" id="KW-1133">Transmembrane helix</keyword>
<evidence type="ECO:0000313" key="4">
    <source>
        <dbReference type="Proteomes" id="UP001497600"/>
    </source>
</evidence>
<feature type="transmembrane region" description="Helical" evidence="2">
    <location>
        <begin position="339"/>
        <end position="357"/>
    </location>
</feature>
<feature type="compositionally biased region" description="Gly residues" evidence="1">
    <location>
        <begin position="121"/>
        <end position="133"/>
    </location>
</feature>
<gene>
    <name evidence="3" type="ORF">CAAN4_F06040</name>
</gene>
<feature type="compositionally biased region" description="Basic and acidic residues" evidence="1">
    <location>
        <begin position="168"/>
        <end position="178"/>
    </location>
</feature>
<feature type="region of interest" description="Disordered" evidence="1">
    <location>
        <begin position="226"/>
        <end position="280"/>
    </location>
</feature>
<feature type="compositionally biased region" description="Basic and acidic residues" evidence="1">
    <location>
        <begin position="85"/>
        <end position="95"/>
    </location>
</feature>
<keyword evidence="2" id="KW-0812">Transmembrane</keyword>
<feature type="region of interest" description="Disordered" evidence="1">
    <location>
        <begin position="118"/>
        <end position="182"/>
    </location>
</feature>
<dbReference type="EMBL" id="OZ004258">
    <property type="protein sequence ID" value="CAK7912230.1"/>
    <property type="molecule type" value="Genomic_DNA"/>
</dbReference>
<reference evidence="3 4" key="1">
    <citation type="submission" date="2024-01" db="EMBL/GenBank/DDBJ databases">
        <authorList>
            <consortium name="Genoscope - CEA"/>
            <person name="William W."/>
        </authorList>
    </citation>
    <scope>NUCLEOTIDE SEQUENCE [LARGE SCALE GENOMIC DNA]</scope>
    <source>
        <strain evidence="3 4">29B2s-10</strain>
    </source>
</reference>
<sequence>MNRIRKKDAPVLGEPLPLPYRVAEAAPTERRSRERERETEVGTAAPVRVPSRQSGGADVGSAGAEDLDALKPSLRRIVVGKLRKAGRESGTEHDVGGGGGGVVKVEATGGASSANLSASAGSGGIGGGGGGGARAWSASDRRWKGGSLQQSQRSGSGTKRSASGAGSRVDDHQWKDSDMGLDPTVSRIRQKLMKVEQYASQGHNDVDHTLAFIETELDILLRSVGGRQDSQQEQQPSNRSASWDHQGGIEEDGHGTGPGDRDDSVVELEGAGPWTPPSVLDELDRIRREQESRRQDVASVGSERSVGSKIVETMTRAHATTAVRRTVGGAVRAASSRPWLWAVLALVLAFMASSVYVSGLTYQYCYYYC</sequence>
<evidence type="ECO:0000256" key="1">
    <source>
        <dbReference type="SAM" id="MobiDB-lite"/>
    </source>
</evidence>
<feature type="compositionally biased region" description="Basic and acidic residues" evidence="1">
    <location>
        <begin position="27"/>
        <end position="40"/>
    </location>
</feature>
<keyword evidence="2" id="KW-0472">Membrane</keyword>
<accession>A0ABP0EHQ3</accession>
<dbReference type="Proteomes" id="UP001497600">
    <property type="component" value="Chromosome F"/>
</dbReference>
<proteinExistence type="predicted"/>
<evidence type="ECO:0000256" key="2">
    <source>
        <dbReference type="SAM" id="Phobius"/>
    </source>
</evidence>
<organism evidence="3 4">
    <name type="scientific">[Candida] anglica</name>
    <dbReference type="NCBI Taxonomy" id="148631"/>
    <lineage>
        <taxon>Eukaryota</taxon>
        <taxon>Fungi</taxon>
        <taxon>Dikarya</taxon>
        <taxon>Ascomycota</taxon>
        <taxon>Saccharomycotina</taxon>
        <taxon>Pichiomycetes</taxon>
        <taxon>Debaryomycetaceae</taxon>
        <taxon>Kurtzmaniella</taxon>
    </lineage>
</organism>
<feature type="region of interest" description="Disordered" evidence="1">
    <location>
        <begin position="1"/>
        <end position="64"/>
    </location>
</feature>
<keyword evidence="4" id="KW-1185">Reference proteome</keyword>
<feature type="compositionally biased region" description="Low complexity" evidence="1">
    <location>
        <begin position="145"/>
        <end position="157"/>
    </location>
</feature>
<protein>
    <submittedName>
        <fullName evidence="3">Uncharacterized protein</fullName>
    </submittedName>
</protein>